<keyword evidence="11" id="KW-0325">Glycoprotein</keyword>
<evidence type="ECO:0000259" key="12">
    <source>
        <dbReference type="Pfam" id="PF08263"/>
    </source>
</evidence>
<keyword evidence="7" id="KW-0677">Repeat</keyword>
<dbReference type="InterPro" id="IPR013210">
    <property type="entry name" value="LRR_N_plant-typ"/>
</dbReference>
<evidence type="ECO:0000256" key="9">
    <source>
        <dbReference type="ARBA" id="ARBA00023136"/>
    </source>
</evidence>
<evidence type="ECO:0000256" key="11">
    <source>
        <dbReference type="ARBA" id="ARBA00023180"/>
    </source>
</evidence>
<dbReference type="EMBL" id="LK048186">
    <property type="protein sequence ID" value="CDY71932.1"/>
    <property type="molecule type" value="Genomic_DNA"/>
</dbReference>
<name>A0A078K1Y2_BRANA</name>
<evidence type="ECO:0000256" key="8">
    <source>
        <dbReference type="ARBA" id="ARBA00022989"/>
    </source>
</evidence>
<feature type="domain" description="Leucine-rich repeat-containing N-terminal plant-type" evidence="12">
    <location>
        <begin position="35"/>
        <end position="73"/>
    </location>
</feature>
<keyword evidence="3" id="KW-1003">Cell membrane</keyword>
<dbReference type="FunFam" id="3.80.10.10:FF:000356">
    <property type="entry name" value="LRR receptor-like serine/threonine-protein kinase"/>
    <property type="match status" value="1"/>
</dbReference>
<dbReference type="Pfam" id="PF00560">
    <property type="entry name" value="LRR_1"/>
    <property type="match status" value="8"/>
</dbReference>
<sequence length="501" mass="56279">MIRNHCYCFSSIITIFVSIAIHSTLASPRLHFCRHDQRDALLEFIHEFPTDKSFPSSWNKSSDCCFWEGVECDDKSGQVISLDLSYKYLNGSIKPNSSLFKLQYLRDLSLNYCNLQGKIPSSLGNLSRLETLGLSINHLVGEVPASIGHLTELRIKSLGKNSLSGSFSSLFANLTKLTHIFLHSNNFTSTLPSDMSGLHRLEWFDISENSFSGPFPKSLFTISSLLIVYLGRNQFTGPIDFENTSSPLVNLGDLVLAKTETDHMDRLDLNSNSFGGPFPHWLCKFSRLEYLDLSNNLSSGSIPPCLKNFTATLIELTLGNNNFSGSLPDIFAGATSLRFNKFFGPLYRHHHRHMSSGFKSLRVVDISHNNFTGALPPGYFSSWHGMTKMREEDDVPYMEPTSIIYPSFPHNYESVEMVIKGVEMSFERIRQDFRAIDFSENRIHGKIPESLCSLKELRILNLSGNAFTGVIPRSLAKLTKLETLDLSCNKLSGEIPQDLGK</sequence>
<evidence type="ECO:0000313" key="14">
    <source>
        <dbReference type="EMBL" id="CDY71932.1"/>
    </source>
</evidence>
<dbReference type="FunFam" id="3.80.10.10:FF:000041">
    <property type="entry name" value="LRR receptor-like serine/threonine-protein kinase ERECTA"/>
    <property type="match status" value="1"/>
</dbReference>
<evidence type="ECO:0000256" key="6">
    <source>
        <dbReference type="ARBA" id="ARBA00022729"/>
    </source>
</evidence>
<dbReference type="FunFam" id="3.80.10.10:FF:000129">
    <property type="entry name" value="Leucine-rich repeat receptor-like kinase"/>
    <property type="match status" value="1"/>
</dbReference>
<reference evidence="14" key="1">
    <citation type="journal article" date="2014" name="Science">
        <title>Plant genetics. Early allopolyploid evolution in the post-Neolithic Brassica napus oilseed genome.</title>
        <authorList>
            <person name="Chalhoub B."/>
            <person name="Denoeud F."/>
            <person name="Liu S."/>
            <person name="Parkin I.A."/>
            <person name="Tang H."/>
            <person name="Wang X."/>
            <person name="Chiquet J."/>
            <person name="Belcram H."/>
            <person name="Tong C."/>
            <person name="Samans B."/>
            <person name="Correa M."/>
            <person name="Da Silva C."/>
            <person name="Just J."/>
            <person name="Falentin C."/>
            <person name="Koh C.S."/>
            <person name="Le Clainche I."/>
            <person name="Bernard M."/>
            <person name="Bento P."/>
            <person name="Noel B."/>
            <person name="Labadie K."/>
            <person name="Alberti A."/>
            <person name="Charles M."/>
            <person name="Arnaud D."/>
            <person name="Guo H."/>
            <person name="Daviaud C."/>
            <person name="Alamery S."/>
            <person name="Jabbari K."/>
            <person name="Zhao M."/>
            <person name="Edger P.P."/>
            <person name="Chelaifa H."/>
            <person name="Tack D."/>
            <person name="Lassalle G."/>
            <person name="Mestiri I."/>
            <person name="Schnel N."/>
            <person name="Le Paslier M.C."/>
            <person name="Fan G."/>
            <person name="Renault V."/>
            <person name="Bayer P.E."/>
            <person name="Golicz A.A."/>
            <person name="Manoli S."/>
            <person name="Lee T.H."/>
            <person name="Thi V.H."/>
            <person name="Chalabi S."/>
            <person name="Hu Q."/>
            <person name="Fan C."/>
            <person name="Tollenaere R."/>
            <person name="Lu Y."/>
            <person name="Battail C."/>
            <person name="Shen J."/>
            <person name="Sidebottom C.H."/>
            <person name="Wang X."/>
            <person name="Canaguier A."/>
            <person name="Chauveau A."/>
            <person name="Berard A."/>
            <person name="Deniot G."/>
            <person name="Guan M."/>
            <person name="Liu Z."/>
            <person name="Sun F."/>
            <person name="Lim Y.P."/>
            <person name="Lyons E."/>
            <person name="Town C.D."/>
            <person name="Bancroft I."/>
            <person name="Wang X."/>
            <person name="Meng J."/>
            <person name="Ma J."/>
            <person name="Pires J.C."/>
            <person name="King G.J."/>
            <person name="Brunel D."/>
            <person name="Delourme R."/>
            <person name="Renard M."/>
            <person name="Aury J.M."/>
            <person name="Adams K.L."/>
            <person name="Batley J."/>
            <person name="Snowdon R.J."/>
            <person name="Tost J."/>
            <person name="Edwards D."/>
            <person name="Zhou Y."/>
            <person name="Hua W."/>
            <person name="Sharpe A.G."/>
            <person name="Paterson A.H."/>
            <person name="Guan C."/>
            <person name="Wincker P."/>
        </authorList>
    </citation>
    <scope>NUCLEOTIDE SEQUENCE [LARGE SCALE GENOMIC DNA]</scope>
</reference>
<dbReference type="SMART" id="SM00369">
    <property type="entry name" value="LRR_TYP"/>
    <property type="match status" value="5"/>
</dbReference>
<protein>
    <submittedName>
        <fullName evidence="13">(rape) hypothetical protein</fullName>
    </submittedName>
    <submittedName>
        <fullName evidence="14">BnaCnng75160D protein</fullName>
    </submittedName>
</protein>
<dbReference type="InterPro" id="IPR046956">
    <property type="entry name" value="RLP23-like"/>
</dbReference>
<dbReference type="Gene3D" id="3.80.10.10">
    <property type="entry name" value="Ribonuclease Inhibitor"/>
    <property type="match status" value="2"/>
</dbReference>
<dbReference type="PaxDb" id="3708-A0A078K1Y2"/>
<evidence type="ECO:0000313" key="13">
    <source>
        <dbReference type="EMBL" id="CAF2064061.1"/>
    </source>
</evidence>
<keyword evidence="5" id="KW-0812">Transmembrane</keyword>
<evidence type="ECO:0000256" key="5">
    <source>
        <dbReference type="ARBA" id="ARBA00022692"/>
    </source>
</evidence>
<evidence type="ECO:0000256" key="7">
    <source>
        <dbReference type="ARBA" id="ARBA00022737"/>
    </source>
</evidence>
<keyword evidence="8" id="KW-1133">Transmembrane helix</keyword>
<reference evidence="14" key="2">
    <citation type="submission" date="2014-06" db="EMBL/GenBank/DDBJ databases">
        <authorList>
            <person name="Genoscope - CEA"/>
        </authorList>
    </citation>
    <scope>NUCLEOTIDE SEQUENCE</scope>
</reference>
<comment type="subcellular location">
    <subcellularLocation>
        <location evidence="1">Cell membrane</location>
        <topology evidence="1">Single-pass type I membrane protein</topology>
    </subcellularLocation>
</comment>
<dbReference type="PRINTS" id="PR00019">
    <property type="entry name" value="LEURICHRPT"/>
</dbReference>
<dbReference type="InterPro" id="IPR001611">
    <property type="entry name" value="Leu-rich_rpt"/>
</dbReference>
<proteinExistence type="inferred from homology"/>
<dbReference type="Pfam" id="PF13855">
    <property type="entry name" value="LRR_8"/>
    <property type="match status" value="1"/>
</dbReference>
<keyword evidence="6" id="KW-0732">Signal</keyword>
<dbReference type="PANTHER" id="PTHR48061">
    <property type="entry name" value="LEUCINE-RICH REPEAT RECEPTOR PROTEIN KINASE EMS1-LIKE-RELATED"/>
    <property type="match status" value="1"/>
</dbReference>
<keyword evidence="10" id="KW-0675">Receptor</keyword>
<dbReference type="Proteomes" id="UP001295469">
    <property type="component" value="Chromosome C06"/>
</dbReference>
<keyword evidence="9" id="KW-0472">Membrane</keyword>
<dbReference type="InterPro" id="IPR003591">
    <property type="entry name" value="Leu-rich_rpt_typical-subtyp"/>
</dbReference>
<organism evidence="14">
    <name type="scientific">Brassica napus</name>
    <name type="common">Rape</name>
    <dbReference type="NCBI Taxonomy" id="3708"/>
    <lineage>
        <taxon>Eukaryota</taxon>
        <taxon>Viridiplantae</taxon>
        <taxon>Streptophyta</taxon>
        <taxon>Embryophyta</taxon>
        <taxon>Tracheophyta</taxon>
        <taxon>Spermatophyta</taxon>
        <taxon>Magnoliopsida</taxon>
        <taxon>eudicotyledons</taxon>
        <taxon>Gunneridae</taxon>
        <taxon>Pentapetalae</taxon>
        <taxon>rosids</taxon>
        <taxon>malvids</taxon>
        <taxon>Brassicales</taxon>
        <taxon>Brassicaceae</taxon>
        <taxon>Brassiceae</taxon>
        <taxon>Brassica</taxon>
    </lineage>
</organism>
<evidence type="ECO:0000256" key="2">
    <source>
        <dbReference type="ARBA" id="ARBA00009592"/>
    </source>
</evidence>
<dbReference type="PANTHER" id="PTHR48061:SF12">
    <property type="entry name" value="DISEASE RESISTANCE LIKE PROTEIN"/>
    <property type="match status" value="1"/>
</dbReference>
<dbReference type="InterPro" id="IPR032675">
    <property type="entry name" value="LRR_dom_sf"/>
</dbReference>
<accession>A0A078K1Y2</accession>
<dbReference type="STRING" id="3708.A0A078K1Y2"/>
<dbReference type="AlphaFoldDB" id="A0A078K1Y2"/>
<comment type="similarity">
    <text evidence="2">Belongs to the RLP family.</text>
</comment>
<dbReference type="Gramene" id="CDY71932">
    <property type="protein sequence ID" value="CDY71932"/>
    <property type="gene ID" value="GSBRNA2T00022644001"/>
</dbReference>
<evidence type="ECO:0000256" key="4">
    <source>
        <dbReference type="ARBA" id="ARBA00022614"/>
    </source>
</evidence>
<dbReference type="SUPFAM" id="SSF52058">
    <property type="entry name" value="L domain-like"/>
    <property type="match status" value="2"/>
</dbReference>
<dbReference type="OMA" id="KIAGWEA"/>
<dbReference type="Pfam" id="PF08263">
    <property type="entry name" value="LRRNT_2"/>
    <property type="match status" value="1"/>
</dbReference>
<evidence type="ECO:0000256" key="10">
    <source>
        <dbReference type="ARBA" id="ARBA00023170"/>
    </source>
</evidence>
<dbReference type="EMBL" id="HG994370">
    <property type="protein sequence ID" value="CAF2064061.1"/>
    <property type="molecule type" value="Genomic_DNA"/>
</dbReference>
<keyword evidence="4" id="KW-0433">Leucine-rich repeat</keyword>
<gene>
    <name evidence="14" type="primary">BnaCnng75160D</name>
    <name evidence="13" type="ORF">DARMORV10_C06P45500.1</name>
    <name evidence="14" type="ORF">GSBRNA2T00022644001</name>
</gene>
<evidence type="ECO:0000256" key="3">
    <source>
        <dbReference type="ARBA" id="ARBA00022475"/>
    </source>
</evidence>
<dbReference type="GO" id="GO:0005886">
    <property type="term" value="C:plasma membrane"/>
    <property type="evidence" value="ECO:0007669"/>
    <property type="project" value="UniProtKB-SubCell"/>
</dbReference>
<evidence type="ECO:0000256" key="1">
    <source>
        <dbReference type="ARBA" id="ARBA00004251"/>
    </source>
</evidence>
<reference evidence="13" key="3">
    <citation type="submission" date="2021-01" db="EMBL/GenBank/DDBJ databases">
        <authorList>
            <consortium name="Genoscope - CEA"/>
            <person name="William W."/>
        </authorList>
    </citation>
    <scope>NUCLEOTIDE SEQUENCE</scope>
</reference>